<proteinExistence type="predicted"/>
<keyword evidence="2" id="KW-1133">Transmembrane helix</keyword>
<feature type="transmembrane region" description="Helical" evidence="2">
    <location>
        <begin position="47"/>
        <end position="68"/>
    </location>
</feature>
<dbReference type="EMBL" id="CP141891">
    <property type="protein sequence ID" value="WRT70844.1"/>
    <property type="molecule type" value="Genomic_DNA"/>
</dbReference>
<keyword evidence="2" id="KW-0812">Transmembrane</keyword>
<protein>
    <submittedName>
        <fullName evidence="3">Uncharacterized protein</fullName>
    </submittedName>
</protein>
<evidence type="ECO:0000313" key="4">
    <source>
        <dbReference type="Proteomes" id="UP001329825"/>
    </source>
</evidence>
<gene>
    <name evidence="3" type="ORF">IL334_007843</name>
</gene>
<evidence type="ECO:0000313" key="3">
    <source>
        <dbReference type="EMBL" id="WRT70844.1"/>
    </source>
</evidence>
<feature type="region of interest" description="Disordered" evidence="1">
    <location>
        <begin position="255"/>
        <end position="280"/>
    </location>
</feature>
<name>A0ABZ1DBN2_9TREE</name>
<sequence length="280" mass="31157">MSTSESPLFGGAPTTAAAAGESASSTVNLFPTQSQSNQDVRNGSPNVYYLVFLGILVVLLGLAGCLALRAVRMRRRYRTATQIALARGDPLPNGGDGYWGLGGLAGWTSEGFDRLGNVEGDMRRREREIEKAKLRKKPRIFDEIVYKDVENELKSGQPWEDIEPISIQSLLPPIPPDASPETSPRPLFGFRNRSLPSENNVPTIKEINRPVTLGEPVRMGVIIQMPTQPSDHKQKSEWDEEDVGWENGMELGVWEGRIQDPLPPSTRNGWKRRSEESEEY</sequence>
<reference evidence="3 4" key="1">
    <citation type="submission" date="2024-01" db="EMBL/GenBank/DDBJ databases">
        <title>Comparative genomics of Cryptococcus and Kwoniella reveals pathogenesis evolution and contrasting modes of karyotype evolution via chromosome fusion or intercentromeric recombination.</title>
        <authorList>
            <person name="Coelho M.A."/>
            <person name="David-Palma M."/>
            <person name="Shea T."/>
            <person name="Bowers K."/>
            <person name="McGinley-Smith S."/>
            <person name="Mohammad A.W."/>
            <person name="Gnirke A."/>
            <person name="Yurkov A.M."/>
            <person name="Nowrousian M."/>
            <person name="Sun S."/>
            <person name="Cuomo C.A."/>
            <person name="Heitman J."/>
        </authorList>
    </citation>
    <scope>NUCLEOTIDE SEQUENCE [LARGE SCALE GENOMIC DNA]</scope>
    <source>
        <strain evidence="3">CBS 11374</strain>
    </source>
</reference>
<keyword evidence="2" id="KW-0472">Membrane</keyword>
<evidence type="ECO:0000256" key="2">
    <source>
        <dbReference type="SAM" id="Phobius"/>
    </source>
</evidence>
<evidence type="ECO:0000256" key="1">
    <source>
        <dbReference type="SAM" id="MobiDB-lite"/>
    </source>
</evidence>
<accession>A0ABZ1DBN2</accession>
<keyword evidence="4" id="KW-1185">Reference proteome</keyword>
<dbReference type="GeneID" id="87959973"/>
<dbReference type="Proteomes" id="UP001329825">
    <property type="component" value="Chromosome 11"/>
</dbReference>
<dbReference type="RefSeq" id="XP_062795583.1">
    <property type="nucleotide sequence ID" value="XM_062939532.1"/>
</dbReference>
<organism evidence="3 4">
    <name type="scientific">Kwoniella shivajii</name>
    <dbReference type="NCBI Taxonomy" id="564305"/>
    <lineage>
        <taxon>Eukaryota</taxon>
        <taxon>Fungi</taxon>
        <taxon>Dikarya</taxon>
        <taxon>Basidiomycota</taxon>
        <taxon>Agaricomycotina</taxon>
        <taxon>Tremellomycetes</taxon>
        <taxon>Tremellales</taxon>
        <taxon>Cryptococcaceae</taxon>
        <taxon>Kwoniella</taxon>
    </lineage>
</organism>